<evidence type="ECO:0000256" key="9">
    <source>
        <dbReference type="ARBA" id="ARBA00023146"/>
    </source>
</evidence>
<dbReference type="PROSITE" id="PS00178">
    <property type="entry name" value="AA_TRNA_LIGASE_I"/>
    <property type="match status" value="1"/>
</dbReference>
<dbReference type="InterPro" id="IPR014729">
    <property type="entry name" value="Rossmann-like_a/b/a_fold"/>
</dbReference>
<dbReference type="Proteomes" id="UP000662931">
    <property type="component" value="Chromosome 1"/>
</dbReference>
<evidence type="ECO:0000256" key="1">
    <source>
        <dbReference type="ARBA" id="ARBA00004496"/>
    </source>
</evidence>
<evidence type="ECO:0000256" key="7">
    <source>
        <dbReference type="ARBA" id="ARBA00022840"/>
    </source>
</evidence>
<protein>
    <recommendedName>
        <fullName evidence="12">Isoleucine--tRNA ligase, cytoplasmic</fullName>
        <ecNumber evidence="3">6.1.1.5</ecNumber>
    </recommendedName>
    <alternativeName>
        <fullName evidence="10">Isoleucyl-tRNA synthetase</fullName>
    </alternativeName>
</protein>
<dbReference type="FunFam" id="3.40.50.620:FF:000050">
    <property type="entry name" value="Isoleucyl-tRNA synthetase,cytoplasmic"/>
    <property type="match status" value="1"/>
</dbReference>
<dbReference type="SUPFAM" id="SSF47323">
    <property type="entry name" value="Anticodon-binding domain of a subclass of class I aminoacyl-tRNA synthetases"/>
    <property type="match status" value="1"/>
</dbReference>
<evidence type="ECO:0000256" key="5">
    <source>
        <dbReference type="ARBA" id="ARBA00022598"/>
    </source>
</evidence>
<evidence type="ECO:0000256" key="6">
    <source>
        <dbReference type="ARBA" id="ARBA00022741"/>
    </source>
</evidence>
<dbReference type="FunFam" id="3.90.740.10:FF:000044">
    <property type="entry name" value="Isoleucine--tRNA ligase"/>
    <property type="match status" value="1"/>
</dbReference>
<name>A0A875RWQ3_EENNA</name>
<dbReference type="PANTHER" id="PTHR42780:SF1">
    <property type="entry name" value="ISOLEUCINE--TRNA LIGASE, CYTOPLASMIC"/>
    <property type="match status" value="1"/>
</dbReference>
<evidence type="ECO:0000256" key="10">
    <source>
        <dbReference type="ARBA" id="ARBA00032665"/>
    </source>
</evidence>
<dbReference type="HAMAP" id="MF_02003">
    <property type="entry name" value="Ile_tRNA_synth_type2"/>
    <property type="match status" value="1"/>
</dbReference>
<dbReference type="RefSeq" id="XP_038777316.1">
    <property type="nucleotide sequence ID" value="XM_038921388.1"/>
</dbReference>
<comment type="subcellular location">
    <subcellularLocation>
        <location evidence="1">Cytoplasm</location>
    </subcellularLocation>
</comment>
<evidence type="ECO:0000256" key="11">
    <source>
        <dbReference type="ARBA" id="ARBA00048359"/>
    </source>
</evidence>
<dbReference type="AlphaFoldDB" id="A0A875RWQ3"/>
<evidence type="ECO:0000259" key="14">
    <source>
        <dbReference type="Pfam" id="PF00133"/>
    </source>
</evidence>
<reference evidence="16" key="1">
    <citation type="submission" date="2020-10" db="EMBL/GenBank/DDBJ databases">
        <authorList>
            <person name="Roach M.J.R."/>
        </authorList>
    </citation>
    <scope>NUCLEOTIDE SEQUENCE</scope>
    <source>
        <strain evidence="16">CBS 1945</strain>
    </source>
</reference>
<dbReference type="InterPro" id="IPR033709">
    <property type="entry name" value="Anticodon_Ile_ABEc"/>
</dbReference>
<dbReference type="Gene3D" id="1.10.730.10">
    <property type="entry name" value="Isoleucyl-tRNA Synthetase, Domain 1"/>
    <property type="match status" value="1"/>
</dbReference>
<evidence type="ECO:0000256" key="8">
    <source>
        <dbReference type="ARBA" id="ARBA00022917"/>
    </source>
</evidence>
<dbReference type="GO" id="GO:0000049">
    <property type="term" value="F:tRNA binding"/>
    <property type="evidence" value="ECO:0007669"/>
    <property type="project" value="InterPro"/>
</dbReference>
<keyword evidence="4" id="KW-0963">Cytoplasm</keyword>
<evidence type="ECO:0000259" key="15">
    <source>
        <dbReference type="Pfam" id="PF08264"/>
    </source>
</evidence>
<dbReference type="InterPro" id="IPR009080">
    <property type="entry name" value="tRNAsynth_Ia_anticodon-bd"/>
</dbReference>
<feature type="domain" description="Methionyl/Valyl/Leucyl/Isoleucyl-tRNA synthetase anticodon-binding" evidence="15">
    <location>
        <begin position="694"/>
        <end position="854"/>
    </location>
</feature>
<dbReference type="GO" id="GO:0006428">
    <property type="term" value="P:isoleucyl-tRNA aminoacylation"/>
    <property type="evidence" value="ECO:0007669"/>
    <property type="project" value="InterPro"/>
</dbReference>
<dbReference type="EC" id="6.1.1.5" evidence="3"/>
<dbReference type="SUPFAM" id="SSF52374">
    <property type="entry name" value="Nucleotidylyl transferase"/>
    <property type="match status" value="1"/>
</dbReference>
<keyword evidence="6 13" id="KW-0547">Nucleotide-binding</keyword>
<accession>A0A875RWQ3</accession>
<dbReference type="SUPFAM" id="SSF50677">
    <property type="entry name" value="ValRS/IleRS/LeuRS editing domain"/>
    <property type="match status" value="1"/>
</dbReference>
<keyword evidence="5 13" id="KW-0436">Ligase</keyword>
<evidence type="ECO:0000256" key="3">
    <source>
        <dbReference type="ARBA" id="ARBA00013165"/>
    </source>
</evidence>
<dbReference type="PANTHER" id="PTHR42780">
    <property type="entry name" value="SOLEUCYL-TRNA SYNTHETASE"/>
    <property type="match status" value="1"/>
</dbReference>
<dbReference type="PRINTS" id="PR00984">
    <property type="entry name" value="TRNASYNTHILE"/>
</dbReference>
<gene>
    <name evidence="16" type="primary">ILS1</name>
    <name evidence="16" type="ORF">FOA43_001064</name>
</gene>
<dbReference type="InterPro" id="IPR009008">
    <property type="entry name" value="Val/Leu/Ile-tRNA-synth_edit"/>
</dbReference>
<dbReference type="InterPro" id="IPR013155">
    <property type="entry name" value="M/V/L/I-tRNA-synth_anticd-bd"/>
</dbReference>
<dbReference type="InterPro" id="IPR001412">
    <property type="entry name" value="aa-tRNA-synth_I_CS"/>
</dbReference>
<dbReference type="CDD" id="cd00818">
    <property type="entry name" value="IleRS_core"/>
    <property type="match status" value="1"/>
</dbReference>
<evidence type="ECO:0000256" key="4">
    <source>
        <dbReference type="ARBA" id="ARBA00022490"/>
    </source>
</evidence>
<dbReference type="GO" id="GO:0002161">
    <property type="term" value="F:aminoacyl-tRNA deacylase activity"/>
    <property type="evidence" value="ECO:0007669"/>
    <property type="project" value="InterPro"/>
</dbReference>
<evidence type="ECO:0000256" key="2">
    <source>
        <dbReference type="ARBA" id="ARBA00005594"/>
    </source>
</evidence>
<dbReference type="Gene3D" id="3.40.50.620">
    <property type="entry name" value="HUPs"/>
    <property type="match status" value="2"/>
</dbReference>
<evidence type="ECO:0000313" key="16">
    <source>
        <dbReference type="EMBL" id="QPG73751.1"/>
    </source>
</evidence>
<dbReference type="Pfam" id="PF00133">
    <property type="entry name" value="tRNA-synt_1"/>
    <property type="match status" value="1"/>
</dbReference>
<dbReference type="OrthoDB" id="1706657at2759"/>
<keyword evidence="17" id="KW-1185">Reference proteome</keyword>
<evidence type="ECO:0000256" key="12">
    <source>
        <dbReference type="ARBA" id="ARBA00069879"/>
    </source>
</evidence>
<dbReference type="GO" id="GO:0005524">
    <property type="term" value="F:ATP binding"/>
    <property type="evidence" value="ECO:0007669"/>
    <property type="project" value="UniProtKB-KW"/>
</dbReference>
<proteinExistence type="inferred from homology"/>
<evidence type="ECO:0000256" key="13">
    <source>
        <dbReference type="RuleBase" id="RU363035"/>
    </source>
</evidence>
<dbReference type="Pfam" id="PF08264">
    <property type="entry name" value="Anticodon_1"/>
    <property type="match status" value="1"/>
</dbReference>
<dbReference type="InterPro" id="IPR023586">
    <property type="entry name" value="Ile-tRNA-ligase_type2"/>
</dbReference>
<keyword evidence="8 13" id="KW-0648">Protein biosynthesis</keyword>
<dbReference type="InterPro" id="IPR002300">
    <property type="entry name" value="aa-tRNA-synth_Ia"/>
</dbReference>
<dbReference type="FunFam" id="3.40.50.620:FF:000023">
    <property type="entry name" value="Isoleucyl-tRNA synthetase,cytoplasmic"/>
    <property type="match status" value="1"/>
</dbReference>
<dbReference type="Pfam" id="PF19302">
    <property type="entry name" value="DUF5915"/>
    <property type="match status" value="1"/>
</dbReference>
<organism evidence="16 17">
    <name type="scientific">Eeniella nana</name>
    <name type="common">Yeast</name>
    <name type="synonym">Brettanomyces nanus</name>
    <dbReference type="NCBI Taxonomy" id="13502"/>
    <lineage>
        <taxon>Eukaryota</taxon>
        <taxon>Fungi</taxon>
        <taxon>Dikarya</taxon>
        <taxon>Ascomycota</taxon>
        <taxon>Saccharomycotina</taxon>
        <taxon>Pichiomycetes</taxon>
        <taxon>Pichiales</taxon>
        <taxon>Pichiaceae</taxon>
        <taxon>Brettanomyces</taxon>
    </lineage>
</organism>
<dbReference type="GO" id="GO:0004822">
    <property type="term" value="F:isoleucine-tRNA ligase activity"/>
    <property type="evidence" value="ECO:0007669"/>
    <property type="project" value="UniProtKB-EC"/>
</dbReference>
<feature type="domain" description="Aminoacyl-tRNA synthetase class Ia" evidence="14">
    <location>
        <begin position="18"/>
        <end position="641"/>
    </location>
</feature>
<dbReference type="GeneID" id="62194465"/>
<dbReference type="FunFam" id="1.10.730.10:FF:000004">
    <property type="entry name" value="Isoleucyl-tRNA synthetase, cytoplasmic"/>
    <property type="match status" value="1"/>
</dbReference>
<dbReference type="EMBL" id="CP064812">
    <property type="protein sequence ID" value="QPG73751.1"/>
    <property type="molecule type" value="Genomic_DNA"/>
</dbReference>
<dbReference type="CDD" id="cd07961">
    <property type="entry name" value="Anticodon_Ia_Ile_ABEc"/>
    <property type="match status" value="1"/>
</dbReference>
<dbReference type="NCBIfam" id="TIGR00392">
    <property type="entry name" value="ileS"/>
    <property type="match status" value="1"/>
</dbReference>
<keyword evidence="9 13" id="KW-0030">Aminoacyl-tRNA synthetase</keyword>
<dbReference type="GO" id="GO:0005737">
    <property type="term" value="C:cytoplasm"/>
    <property type="evidence" value="ECO:0007669"/>
    <property type="project" value="UniProtKB-SubCell"/>
</dbReference>
<evidence type="ECO:0000313" key="17">
    <source>
        <dbReference type="Proteomes" id="UP000662931"/>
    </source>
</evidence>
<sequence length="1076" mass="123907">MSQDAAHSFSFPEEEEKILSFWNDIDAFQRSLELTKGMDPYAFYDGPPFATGAPHYGHILQSTIKDIFPRYETMSGHYVERRFGWDTHGVPVEHIIDEKLGVKCKQDVLDMGIAKYNAECRSIVMQYADEWRKTISRMGRWIDFDNDYKTLYPSFMESEWWAFKKLFEKGAVYRGVRVMPYSTGVTTALSNFEAQLNYKDVNDPAVTIGFPLVDDPSTILVAWTTTPWTLPSNLALAVNPNFVYTKIYDEDAKVNYVLLEKMLGTLYKKPKKAHYKVVGTVKGSDMVGWKYQPLFTYFYDKFKDTAFRVIGADYVSDDSGTGIVHEAPAFGEEDFNACTKAEVISADFLPPNPVDDDGKFTKEVPDFQGIYVKDADKLIIKKLTSEGRMLRATQIRHSYPFCWRSDTPLLYRTVPAWFVRVKTIVPQMLESLTKTHWVPSTIKEKRFGNWIANARDWNVSRARYWGTPIPLWVSDDLEEIVCIGSIDELKQLSGEEDITDIHRDKIDHITIPSKQGKGKLHRIDEVFDCWFESGSMPYASKHYPFENKDNFHEAFPADFISEGLDQTRGWFYTLTVLGTHLFGTAPYKNVIVAGIVLAADGKKMSKRLKNYPDPNIILNKYGADALRLYLINSPVLRAETLKFKEEGVKEVVSKVLLPWLNSYRFLEGQVALLKKLQGVDFKFDSNLRSDNVMDKWILASIQTLIEFIHQEMSQYRLYTVVPKLLNLIDQLTNWYIRFNRKRLKCENGVEDAKLALNTLTEALFTLVRAMAPFTPYLSDNIYRKMVKLFDEDSLKQYQLGEDNRSVHFLYYPKVEESLFDDQIEVAVGRMQKIIELGRTIREKKMISLKTPLKMMVVLHSDPLFLEDIKSLQNYIIEELNVRELVITSNEEKYGVEYRAVADWPVLGKKLKRDVKKVKSALPDLTSDEVKNYLKSGGITVAGIELLKGDLHVLRGLPDSQTREGYEARSEGDILVLLDTKLYPELETEGTVRELINRIQRLRKKVGLKQTDDVLVQYKVKKDTLGLEGAIKKHEDMLLKCTRRPMEKYSEVTEEKVITEEEANINDTVVALRLLKI</sequence>
<comment type="catalytic activity">
    <reaction evidence="11">
        <text>tRNA(Ile) + L-isoleucine + ATP = L-isoleucyl-tRNA(Ile) + AMP + diphosphate</text>
        <dbReference type="Rhea" id="RHEA:11060"/>
        <dbReference type="Rhea" id="RHEA-COMP:9666"/>
        <dbReference type="Rhea" id="RHEA-COMP:9695"/>
        <dbReference type="ChEBI" id="CHEBI:30616"/>
        <dbReference type="ChEBI" id="CHEBI:33019"/>
        <dbReference type="ChEBI" id="CHEBI:58045"/>
        <dbReference type="ChEBI" id="CHEBI:78442"/>
        <dbReference type="ChEBI" id="CHEBI:78528"/>
        <dbReference type="ChEBI" id="CHEBI:456215"/>
        <dbReference type="EC" id="6.1.1.5"/>
    </reaction>
</comment>
<comment type="similarity">
    <text evidence="2 13">Belongs to the class-I aminoacyl-tRNA synthetase family.</text>
</comment>
<dbReference type="InterPro" id="IPR002301">
    <property type="entry name" value="Ile-tRNA-ligase"/>
</dbReference>
<keyword evidence="7 13" id="KW-0067">ATP-binding</keyword>
<dbReference type="KEGG" id="bnn:FOA43_001064"/>